<dbReference type="GO" id="GO:0005975">
    <property type="term" value="P:carbohydrate metabolic process"/>
    <property type="evidence" value="ECO:0007669"/>
    <property type="project" value="InterPro"/>
</dbReference>
<evidence type="ECO:0000259" key="2">
    <source>
        <dbReference type="PROSITE" id="PS51677"/>
    </source>
</evidence>
<dbReference type="GO" id="GO:0016810">
    <property type="term" value="F:hydrolase activity, acting on carbon-nitrogen (but not peptide) bonds"/>
    <property type="evidence" value="ECO:0007669"/>
    <property type="project" value="InterPro"/>
</dbReference>
<sequence>MATKWNLLFPEGKRKAVTFSYDDGLVHDRKLVELFNTYHVKGTFNLNSGELGRIEVENIDGVKQENSTVTVKEVRQLYKGHEVASHTVTHPSLPALDTSVMSYEVITDRKNLEDITGYIVNGFAYPYGTYSDTVKSVLQMCGIQYARTVNTTHQFELPTNPLEWNPTCHHNDDKLMELAKEFCEEEDIYRRIRLFYIWGHSYEFARNNDWDTIENLLKYMQPYLSDIWVATNSDIITYYNAFKQAKYYADGSTIINTSGIDLYFEGDDGPIVVKKFTELSI</sequence>
<dbReference type="InterPro" id="IPR002509">
    <property type="entry name" value="NODB_dom"/>
</dbReference>
<evidence type="ECO:0000256" key="1">
    <source>
        <dbReference type="ARBA" id="ARBA00022729"/>
    </source>
</evidence>
<dbReference type="PANTHER" id="PTHR34216">
    <property type="match status" value="1"/>
</dbReference>
<dbReference type="STRING" id="1120996.SAMN02746066_01096"/>
<dbReference type="Gene3D" id="3.20.20.370">
    <property type="entry name" value="Glycoside hydrolase/deacetylase"/>
    <property type="match status" value="1"/>
</dbReference>
<reference evidence="3 4" key="1">
    <citation type="submission" date="2016-11" db="EMBL/GenBank/DDBJ databases">
        <authorList>
            <person name="Jaros S."/>
            <person name="Januszkiewicz K."/>
            <person name="Wedrychowicz H."/>
        </authorList>
    </citation>
    <scope>NUCLEOTIDE SEQUENCE [LARGE SCALE GENOMIC DNA]</scope>
    <source>
        <strain evidence="3 4">DSM 15930</strain>
    </source>
</reference>
<dbReference type="Pfam" id="PF01522">
    <property type="entry name" value="Polysacc_deac_1"/>
    <property type="match status" value="1"/>
</dbReference>
<name>A0A1M7GSW1_9FIRM</name>
<accession>A0A1M7GSW1</accession>
<keyword evidence="1" id="KW-0732">Signal</keyword>
<dbReference type="CDD" id="cd10967">
    <property type="entry name" value="CE4_GLA_like_6s"/>
    <property type="match status" value="1"/>
</dbReference>
<dbReference type="InterPro" id="IPR011330">
    <property type="entry name" value="Glyco_hydro/deAcase_b/a-brl"/>
</dbReference>
<dbReference type="SUPFAM" id="SSF88713">
    <property type="entry name" value="Glycoside hydrolase/deacetylase"/>
    <property type="match status" value="1"/>
</dbReference>
<gene>
    <name evidence="3" type="ORF">SAMN02746066_01096</name>
</gene>
<evidence type="ECO:0000313" key="3">
    <source>
        <dbReference type="EMBL" id="SHM19310.1"/>
    </source>
</evidence>
<dbReference type="PROSITE" id="PS51677">
    <property type="entry name" value="NODB"/>
    <property type="match status" value="1"/>
</dbReference>
<protein>
    <submittedName>
        <fullName evidence="3">Polysaccharide deacetylase</fullName>
    </submittedName>
</protein>
<organism evidence="3 4">
    <name type="scientific">Anaerosporobacter mobilis DSM 15930</name>
    <dbReference type="NCBI Taxonomy" id="1120996"/>
    <lineage>
        <taxon>Bacteria</taxon>
        <taxon>Bacillati</taxon>
        <taxon>Bacillota</taxon>
        <taxon>Clostridia</taxon>
        <taxon>Lachnospirales</taxon>
        <taxon>Lachnospiraceae</taxon>
        <taxon>Anaerosporobacter</taxon>
    </lineage>
</organism>
<keyword evidence="4" id="KW-1185">Reference proteome</keyword>
<evidence type="ECO:0000313" key="4">
    <source>
        <dbReference type="Proteomes" id="UP000184038"/>
    </source>
</evidence>
<dbReference type="InterPro" id="IPR051398">
    <property type="entry name" value="Polysacch_Deacetylase"/>
</dbReference>
<feature type="domain" description="NodB homology" evidence="2">
    <location>
        <begin position="15"/>
        <end position="281"/>
    </location>
</feature>
<dbReference type="PANTHER" id="PTHR34216:SF11">
    <property type="entry name" value="CHITOOLIGOSACCHARIDE DEACETYLASE"/>
    <property type="match status" value="1"/>
</dbReference>
<dbReference type="AlphaFoldDB" id="A0A1M7GSW1"/>
<dbReference type="RefSeq" id="WP_073284232.1">
    <property type="nucleotide sequence ID" value="NZ_FRCP01000007.1"/>
</dbReference>
<proteinExistence type="predicted"/>
<dbReference type="OrthoDB" id="43281at2"/>
<dbReference type="EMBL" id="FRCP01000007">
    <property type="protein sequence ID" value="SHM19310.1"/>
    <property type="molecule type" value="Genomic_DNA"/>
</dbReference>
<dbReference type="Proteomes" id="UP000184038">
    <property type="component" value="Unassembled WGS sequence"/>
</dbReference>